<evidence type="ECO:0000313" key="3">
    <source>
        <dbReference type="Proteomes" id="UP000001628"/>
    </source>
</evidence>
<name>C1FZ08_PARBD</name>
<gene>
    <name evidence="2" type="ORF">PADG_01034</name>
</gene>
<proteinExistence type="predicted"/>
<dbReference type="RefSeq" id="XP_010756093.1">
    <property type="nucleotide sequence ID" value="XM_010757791.1"/>
</dbReference>
<dbReference type="VEuPathDB" id="FungiDB:PADG_01034"/>
<evidence type="ECO:0000256" key="1">
    <source>
        <dbReference type="SAM" id="MobiDB-lite"/>
    </source>
</evidence>
<reference evidence="2 3" key="1">
    <citation type="journal article" date="2011" name="PLoS Genet.">
        <title>Comparative genomic analysis of human fungal pathogens causing paracoccidioidomycosis.</title>
        <authorList>
            <person name="Desjardins C.A."/>
            <person name="Champion M.D."/>
            <person name="Holder J.W."/>
            <person name="Muszewska A."/>
            <person name="Goldberg J."/>
            <person name="Bailao A.M."/>
            <person name="Brigido M.M."/>
            <person name="Ferreira M.E."/>
            <person name="Garcia A.M."/>
            <person name="Grynberg M."/>
            <person name="Gujja S."/>
            <person name="Heiman D.I."/>
            <person name="Henn M.R."/>
            <person name="Kodira C.D."/>
            <person name="Leon-Narvaez H."/>
            <person name="Longo L.V."/>
            <person name="Ma L.J."/>
            <person name="Malavazi I."/>
            <person name="Matsuo A.L."/>
            <person name="Morais F.V."/>
            <person name="Pereira M."/>
            <person name="Rodriguez-Brito S."/>
            <person name="Sakthikumar S."/>
            <person name="Salem-Izacc S.M."/>
            <person name="Sykes S.M."/>
            <person name="Teixeira M.M."/>
            <person name="Vallejo M.C."/>
            <person name="Walter M.E."/>
            <person name="Yandava C."/>
            <person name="Young S."/>
            <person name="Zeng Q."/>
            <person name="Zucker J."/>
            <person name="Felipe M.S."/>
            <person name="Goldman G.H."/>
            <person name="Haas B.J."/>
            <person name="McEwen J.G."/>
            <person name="Nino-Vega G."/>
            <person name="Puccia R."/>
            <person name="San-Blas G."/>
            <person name="Soares C.M."/>
            <person name="Birren B.W."/>
            <person name="Cuomo C.A."/>
        </authorList>
    </citation>
    <scope>NUCLEOTIDE SEQUENCE [LARGE SCALE GENOMIC DNA]</scope>
    <source>
        <strain evidence="2 3">Pb18</strain>
    </source>
</reference>
<feature type="compositionally biased region" description="Basic and acidic residues" evidence="1">
    <location>
        <begin position="54"/>
        <end position="63"/>
    </location>
</feature>
<dbReference type="Proteomes" id="UP000001628">
    <property type="component" value="Unassembled WGS sequence"/>
</dbReference>
<protein>
    <submittedName>
        <fullName evidence="2">Uncharacterized protein</fullName>
    </submittedName>
</protein>
<dbReference type="HOGENOM" id="CLU_2590427_0_0_1"/>
<sequence>MAMAMIAVTAMAARAEGEGAEAEAEALTEDDSVELKVLVHRGENEQNEQGSEGRNTRIPEKMAKHNQSLWFGQIKAKRRSEIICPGEPIKGT</sequence>
<dbReference type="InParanoid" id="C1FZ08"/>
<keyword evidence="3" id="KW-1185">Reference proteome</keyword>
<dbReference type="AlphaFoldDB" id="C1FZ08"/>
<feature type="region of interest" description="Disordered" evidence="1">
    <location>
        <begin position="40"/>
        <end position="65"/>
    </location>
</feature>
<accession>C1FZ08</accession>
<dbReference type="KEGG" id="pbn:PADG_01034"/>
<evidence type="ECO:0000313" key="2">
    <source>
        <dbReference type="EMBL" id="EEH44745.2"/>
    </source>
</evidence>
<dbReference type="EMBL" id="KN275957">
    <property type="protein sequence ID" value="EEH44745.2"/>
    <property type="molecule type" value="Genomic_DNA"/>
</dbReference>
<dbReference type="GeneID" id="22580775"/>
<organism evidence="2 3">
    <name type="scientific">Paracoccidioides brasiliensis (strain Pb18)</name>
    <dbReference type="NCBI Taxonomy" id="502780"/>
    <lineage>
        <taxon>Eukaryota</taxon>
        <taxon>Fungi</taxon>
        <taxon>Dikarya</taxon>
        <taxon>Ascomycota</taxon>
        <taxon>Pezizomycotina</taxon>
        <taxon>Eurotiomycetes</taxon>
        <taxon>Eurotiomycetidae</taxon>
        <taxon>Onygenales</taxon>
        <taxon>Ajellomycetaceae</taxon>
        <taxon>Paracoccidioides</taxon>
    </lineage>
</organism>